<dbReference type="HOGENOM" id="CLU_3274616_0_0_10"/>
<dbReference type="EMBL" id="ACUZ02000004">
    <property type="protein sequence ID" value="EFB33203.1"/>
    <property type="molecule type" value="Genomic_DNA"/>
</dbReference>
<evidence type="ECO:0000313" key="1">
    <source>
        <dbReference type="EMBL" id="EFB33203.1"/>
    </source>
</evidence>
<dbReference type="AlphaFoldDB" id="D1QNE6"/>
<sequence length="41" mass="5123">MFFVRIFFRILRKETMQYTAPVMMRRMLKVEYTSHLHGLIM</sequence>
<proteinExistence type="predicted"/>
<reference evidence="1 2" key="1">
    <citation type="submission" date="2009-11" db="EMBL/GenBank/DDBJ databases">
        <authorList>
            <person name="Weinstock G."/>
            <person name="Sodergren E."/>
            <person name="Clifton S."/>
            <person name="Fulton L."/>
            <person name="Fulton B."/>
            <person name="Courtney L."/>
            <person name="Fronick C."/>
            <person name="Harrison M."/>
            <person name="Strong C."/>
            <person name="Farmer C."/>
            <person name="Delahaunty K."/>
            <person name="Markovic C."/>
            <person name="Hall O."/>
            <person name="Minx P."/>
            <person name="Tomlinson C."/>
            <person name="Mitreva M."/>
            <person name="Nelson J."/>
            <person name="Hou S."/>
            <person name="Wollam A."/>
            <person name="Pepin K.H."/>
            <person name="Johnson M."/>
            <person name="Bhonagiri V."/>
            <person name="Nash W.E."/>
            <person name="Warren W."/>
            <person name="Chinwalla A."/>
            <person name="Mardis E.R."/>
            <person name="Wilson R.K."/>
        </authorList>
    </citation>
    <scope>NUCLEOTIDE SEQUENCE [LARGE SCALE GENOMIC DNA]</scope>
    <source>
        <strain evidence="1 2">F0302</strain>
    </source>
</reference>
<protein>
    <submittedName>
        <fullName evidence="1">Uncharacterized protein</fullName>
    </submittedName>
</protein>
<comment type="caution">
    <text evidence="1">The sequence shown here is derived from an EMBL/GenBank/DDBJ whole genome shotgun (WGS) entry which is preliminary data.</text>
</comment>
<name>D1QNE6_9BACT</name>
<organism evidence="1 2">
    <name type="scientific">Segatella oris F0302</name>
    <dbReference type="NCBI Taxonomy" id="649760"/>
    <lineage>
        <taxon>Bacteria</taxon>
        <taxon>Pseudomonadati</taxon>
        <taxon>Bacteroidota</taxon>
        <taxon>Bacteroidia</taxon>
        <taxon>Bacteroidales</taxon>
        <taxon>Prevotellaceae</taxon>
        <taxon>Segatella</taxon>
    </lineage>
</organism>
<gene>
    <name evidence="1" type="ORF">HMPREF0971_00482</name>
</gene>
<accession>D1QNE6</accession>
<dbReference type="Proteomes" id="UP000004079">
    <property type="component" value="Unassembled WGS sequence"/>
</dbReference>
<evidence type="ECO:0000313" key="2">
    <source>
        <dbReference type="Proteomes" id="UP000004079"/>
    </source>
</evidence>